<evidence type="ECO:0000256" key="1">
    <source>
        <dbReference type="SAM" id="MobiDB-lite"/>
    </source>
</evidence>
<feature type="region of interest" description="Disordered" evidence="1">
    <location>
        <begin position="79"/>
        <end position="123"/>
    </location>
</feature>
<feature type="region of interest" description="Disordered" evidence="1">
    <location>
        <begin position="161"/>
        <end position="200"/>
    </location>
</feature>
<evidence type="ECO:0000313" key="2">
    <source>
        <dbReference type="WBParaSite" id="TASK_0000163001-mRNA-1"/>
    </source>
</evidence>
<name>A0A0R3VW36_TAEAS</name>
<feature type="compositionally biased region" description="Basic and acidic residues" evidence="1">
    <location>
        <begin position="162"/>
        <end position="180"/>
    </location>
</feature>
<feature type="compositionally biased region" description="Polar residues" evidence="1">
    <location>
        <begin position="87"/>
        <end position="117"/>
    </location>
</feature>
<dbReference type="AlphaFoldDB" id="A0A0R3VW36"/>
<proteinExistence type="predicted"/>
<organism evidence="2">
    <name type="scientific">Taenia asiatica</name>
    <name type="common">Asian tapeworm</name>
    <dbReference type="NCBI Taxonomy" id="60517"/>
    <lineage>
        <taxon>Eukaryota</taxon>
        <taxon>Metazoa</taxon>
        <taxon>Spiralia</taxon>
        <taxon>Lophotrochozoa</taxon>
        <taxon>Platyhelminthes</taxon>
        <taxon>Cestoda</taxon>
        <taxon>Eucestoda</taxon>
        <taxon>Cyclophyllidea</taxon>
        <taxon>Taeniidae</taxon>
        <taxon>Taenia</taxon>
    </lineage>
</organism>
<reference evidence="2" key="1">
    <citation type="submission" date="2017-02" db="UniProtKB">
        <authorList>
            <consortium name="WormBaseParasite"/>
        </authorList>
    </citation>
    <scope>IDENTIFICATION</scope>
</reference>
<dbReference type="STRING" id="60517.A0A0R3VW36"/>
<feature type="compositionally biased region" description="Polar residues" evidence="1">
    <location>
        <begin position="181"/>
        <end position="200"/>
    </location>
</feature>
<dbReference type="WBParaSite" id="TASK_0000163001-mRNA-1">
    <property type="protein sequence ID" value="TASK_0000163001-mRNA-1"/>
    <property type="gene ID" value="TASK_0000163001"/>
</dbReference>
<protein>
    <submittedName>
        <fullName evidence="2">PET domain-containing protein</fullName>
    </submittedName>
</protein>
<accession>A0A0R3VW36</accession>
<sequence length="200" mass="22280">LYARLPNPLEPLWVDGADHNNIELFHEYTVRLEKFFQVDMRQTMVRSPDVSVEEHFLQSMKENGENQSTNFGRNALKSVDGHRQRHSWNSTVPSSPLNISVKTPFATTSKTPTNASLAESPASHPGVKLPCTYCGHHIEAHGFGAAATGSSISLPLDTCSESSKDPLYHKNASKRDRSTSEWRSQSVEKPNPPLNQNQDL</sequence>